<evidence type="ECO:0000313" key="2">
    <source>
        <dbReference type="Proteomes" id="UP000261079"/>
    </source>
</evidence>
<dbReference type="Proteomes" id="UP000261079">
    <property type="component" value="Unassembled WGS sequence"/>
</dbReference>
<reference evidence="1 2" key="1">
    <citation type="submission" date="2018-08" db="EMBL/GenBank/DDBJ databases">
        <title>A genome reference for cultivated species of the human gut microbiota.</title>
        <authorList>
            <person name="Zou Y."/>
            <person name="Xue W."/>
            <person name="Luo G."/>
        </authorList>
    </citation>
    <scope>NUCLEOTIDE SEQUENCE [LARGE SCALE GENOMIC DNA]</scope>
    <source>
        <strain evidence="1 2">AM42-11AC</strain>
    </source>
</reference>
<protein>
    <submittedName>
        <fullName evidence="1">Uncharacterized protein</fullName>
    </submittedName>
</protein>
<proteinExistence type="predicted"/>
<evidence type="ECO:0000313" key="1">
    <source>
        <dbReference type="EMBL" id="RGC04266.1"/>
    </source>
</evidence>
<organism evidence="1 2">
    <name type="scientific">Faecalibacterium prausnitzii</name>
    <dbReference type="NCBI Taxonomy" id="853"/>
    <lineage>
        <taxon>Bacteria</taxon>
        <taxon>Bacillati</taxon>
        <taxon>Bacillota</taxon>
        <taxon>Clostridia</taxon>
        <taxon>Eubacteriales</taxon>
        <taxon>Oscillospiraceae</taxon>
        <taxon>Faecalibacterium</taxon>
    </lineage>
</organism>
<accession>A0A3E2V139</accession>
<dbReference type="AlphaFoldDB" id="A0A3E2V139"/>
<dbReference type="EMBL" id="QVEZ01000010">
    <property type="protein sequence ID" value="RGC04266.1"/>
    <property type="molecule type" value="Genomic_DNA"/>
</dbReference>
<gene>
    <name evidence="1" type="ORF">DW905_12385</name>
</gene>
<sequence length="63" mass="7576">MFSIEIQVIALMRKLSLIQIQRRRKTIQKLVSVFGRMLDKGEKRAFWENKFGKKSFLCRQMDV</sequence>
<comment type="caution">
    <text evidence="1">The sequence shown here is derived from an EMBL/GenBank/DDBJ whole genome shotgun (WGS) entry which is preliminary data.</text>
</comment>
<name>A0A3E2V139_9FIRM</name>